<name>A0ABY7C5V6_9HYPH</name>
<evidence type="ECO:0000256" key="2">
    <source>
        <dbReference type="ARBA" id="ARBA00009695"/>
    </source>
</evidence>
<dbReference type="InterPro" id="IPR053924">
    <property type="entry name" value="RecX_HTH_2nd"/>
</dbReference>
<evidence type="ECO:0000313" key="7">
    <source>
        <dbReference type="Proteomes" id="UP001164020"/>
    </source>
</evidence>
<evidence type="ECO:0000256" key="4">
    <source>
        <dbReference type="ARBA" id="ARBA00022490"/>
    </source>
</evidence>
<feature type="domain" description="RecX second three-helical" evidence="5">
    <location>
        <begin position="58"/>
        <end position="98"/>
    </location>
</feature>
<dbReference type="InterPro" id="IPR036388">
    <property type="entry name" value="WH-like_DNA-bd_sf"/>
</dbReference>
<reference evidence="6" key="1">
    <citation type="submission" date="2022-12" db="EMBL/GenBank/DDBJ databases">
        <title>Jiella pelagia sp. nov., isolated from phosphonate enriched culture of Northwest Pacific surface seawater.</title>
        <authorList>
            <person name="Shin D.Y."/>
            <person name="Hwang C.Y."/>
        </authorList>
    </citation>
    <scope>NUCLEOTIDE SEQUENCE</scope>
    <source>
        <strain evidence="6">HL-NP1</strain>
    </source>
</reference>
<accession>A0ABY7C5V6</accession>
<dbReference type="Pfam" id="PF02631">
    <property type="entry name" value="RecX_HTH2"/>
    <property type="match status" value="1"/>
</dbReference>
<keyword evidence="7" id="KW-1185">Reference proteome</keyword>
<gene>
    <name evidence="6" type="ORF">OH818_04865</name>
</gene>
<proteinExistence type="inferred from homology"/>
<dbReference type="Proteomes" id="UP001164020">
    <property type="component" value="Chromosome"/>
</dbReference>
<evidence type="ECO:0000256" key="1">
    <source>
        <dbReference type="ARBA" id="ARBA00004496"/>
    </source>
</evidence>
<comment type="subcellular location">
    <subcellularLocation>
        <location evidence="1">Cytoplasm</location>
    </subcellularLocation>
</comment>
<evidence type="ECO:0000313" key="6">
    <source>
        <dbReference type="EMBL" id="WAP71078.1"/>
    </source>
</evidence>
<evidence type="ECO:0000259" key="5">
    <source>
        <dbReference type="Pfam" id="PF02631"/>
    </source>
</evidence>
<dbReference type="Gene3D" id="1.10.10.10">
    <property type="entry name" value="Winged helix-like DNA-binding domain superfamily/Winged helix DNA-binding domain"/>
    <property type="match status" value="1"/>
</dbReference>
<sequence length="166" mass="18337">MRAAAYYLERYSSSTDNLRRVLRRKVMRRAQARGEEPSQHEPLIEATLARLAELGLLDDQAFASARLSSLRRKGTSRTMAAAKLREKGVSREIVDATLEADETGEPEAAAAYARRRRFGPHRSAGRPDRRDKEIAAMVRAGFSLRLAIAAVDGSLERDDCAAPGPD</sequence>
<organism evidence="6 7">
    <name type="scientific">Jiella pelagia</name>
    <dbReference type="NCBI Taxonomy" id="2986949"/>
    <lineage>
        <taxon>Bacteria</taxon>
        <taxon>Pseudomonadati</taxon>
        <taxon>Pseudomonadota</taxon>
        <taxon>Alphaproteobacteria</taxon>
        <taxon>Hyphomicrobiales</taxon>
        <taxon>Aurantimonadaceae</taxon>
        <taxon>Jiella</taxon>
    </lineage>
</organism>
<protein>
    <recommendedName>
        <fullName evidence="3">Regulatory protein RecX</fullName>
    </recommendedName>
</protein>
<evidence type="ECO:0000256" key="3">
    <source>
        <dbReference type="ARBA" id="ARBA00018111"/>
    </source>
</evidence>
<keyword evidence="4" id="KW-0963">Cytoplasm</keyword>
<comment type="similarity">
    <text evidence="2">Belongs to the RecX family.</text>
</comment>
<dbReference type="EMBL" id="CP114029">
    <property type="protein sequence ID" value="WAP71078.1"/>
    <property type="molecule type" value="Genomic_DNA"/>
</dbReference>